<dbReference type="InterPro" id="IPR036425">
    <property type="entry name" value="MoaB/Mog-like_dom_sf"/>
</dbReference>
<dbReference type="CDD" id="cd00887">
    <property type="entry name" value="MoeA"/>
    <property type="match status" value="1"/>
</dbReference>
<keyword evidence="6 9" id="KW-0500">Molybdenum</keyword>
<evidence type="ECO:0000256" key="3">
    <source>
        <dbReference type="ARBA" id="ARBA00010763"/>
    </source>
</evidence>
<sequence>MKKYASEGEDMYLNRDVITLAQAKERLAAVAPKKITQEKQVEETLGYILAQDIIAPFPQPAFRRSGYDGYGILAEDDRDYPITLTLAAEVPAGSELKKKLQPKETIRIMTGAKVPDEVAKVIMLENTHMLADGKVVIKAGSRNDNITPIGEEFEKGAVLLTKGTLINAGAISLMSAFGFATCLVYKRPKVAILATGTELLQPKDAPVAGKIYNSNGPLLEALVKENGGKVVYCGQIADDIKSLEEKLDDLAKKADLILTTGGVSVGDFDFLAVAAKESGQLLFNKLAMRPGSPTTAFVYEKTLVMALSGNPGACFTGFYLLFESLLQNMQGNSTEIKITKMKLAHDYQKPNSFDRYLRGTWEETATGKVVSLVGSDQSSALGNLHLTTCFFKIPHDTVVTAGTEVEVWCLPYK</sequence>
<comment type="caution">
    <text evidence="12">The sequence shown here is derived from an EMBL/GenBank/DDBJ whole genome shotgun (WGS) entry which is preliminary data.</text>
</comment>
<comment type="similarity">
    <text evidence="3 9">Belongs to the MoeA family.</text>
</comment>
<evidence type="ECO:0000313" key="13">
    <source>
        <dbReference type="Proteomes" id="UP000664256"/>
    </source>
</evidence>
<dbReference type="EC" id="2.10.1.1" evidence="4 9"/>
<keyword evidence="7 9" id="KW-0501">Molybdenum cofactor biosynthesis</keyword>
<dbReference type="NCBIfam" id="TIGR00177">
    <property type="entry name" value="molyb_syn"/>
    <property type="match status" value="1"/>
</dbReference>
<feature type="coiled-coil region" evidence="10">
    <location>
        <begin position="233"/>
        <end position="260"/>
    </location>
</feature>
<evidence type="ECO:0000259" key="11">
    <source>
        <dbReference type="SMART" id="SM00852"/>
    </source>
</evidence>
<evidence type="ECO:0000256" key="1">
    <source>
        <dbReference type="ARBA" id="ARBA00002901"/>
    </source>
</evidence>
<evidence type="ECO:0000256" key="5">
    <source>
        <dbReference type="ARBA" id="ARBA00021108"/>
    </source>
</evidence>
<dbReference type="Pfam" id="PF03453">
    <property type="entry name" value="MoeA_N"/>
    <property type="match status" value="1"/>
</dbReference>
<evidence type="ECO:0000256" key="9">
    <source>
        <dbReference type="RuleBase" id="RU365090"/>
    </source>
</evidence>
<comment type="pathway">
    <text evidence="2 9">Cofactor biosynthesis; molybdopterin biosynthesis.</text>
</comment>
<feature type="domain" description="MoaB/Mog" evidence="11">
    <location>
        <begin position="191"/>
        <end position="328"/>
    </location>
</feature>
<dbReference type="Proteomes" id="UP000664256">
    <property type="component" value="Unassembled WGS sequence"/>
</dbReference>
<keyword evidence="9" id="KW-0808">Transferase</keyword>
<evidence type="ECO:0000256" key="6">
    <source>
        <dbReference type="ARBA" id="ARBA00022505"/>
    </source>
</evidence>
<dbReference type="PANTHER" id="PTHR10192:SF5">
    <property type="entry name" value="GEPHYRIN"/>
    <property type="match status" value="1"/>
</dbReference>
<dbReference type="InterPro" id="IPR005111">
    <property type="entry name" value="MoeA_C_domain_IV"/>
</dbReference>
<keyword evidence="9" id="KW-0479">Metal-binding</keyword>
<dbReference type="InterPro" id="IPR001453">
    <property type="entry name" value="MoaB/Mog_dom"/>
</dbReference>
<dbReference type="SUPFAM" id="SSF63867">
    <property type="entry name" value="MoeA C-terminal domain-like"/>
    <property type="match status" value="1"/>
</dbReference>
<name>A0ABS3HAD4_9ENTE</name>
<dbReference type="InterPro" id="IPR036135">
    <property type="entry name" value="MoeA_linker/N_sf"/>
</dbReference>
<keyword evidence="10" id="KW-0175">Coiled coil</keyword>
<dbReference type="InterPro" id="IPR036688">
    <property type="entry name" value="MoeA_C_domain_IV_sf"/>
</dbReference>
<dbReference type="Pfam" id="PF03454">
    <property type="entry name" value="MoeA_C"/>
    <property type="match status" value="1"/>
</dbReference>
<evidence type="ECO:0000256" key="7">
    <source>
        <dbReference type="ARBA" id="ARBA00023150"/>
    </source>
</evidence>
<evidence type="ECO:0000256" key="2">
    <source>
        <dbReference type="ARBA" id="ARBA00005046"/>
    </source>
</evidence>
<dbReference type="RefSeq" id="WP_206905280.1">
    <property type="nucleotide sequence ID" value="NZ_JAFLVT010000018.1"/>
</dbReference>
<evidence type="ECO:0000256" key="10">
    <source>
        <dbReference type="SAM" id="Coils"/>
    </source>
</evidence>
<keyword evidence="13" id="KW-1185">Reference proteome</keyword>
<protein>
    <recommendedName>
        <fullName evidence="5 9">Molybdopterin molybdenumtransferase</fullName>
        <ecNumber evidence="4 9">2.10.1.1</ecNumber>
    </recommendedName>
</protein>
<organism evidence="12 13">
    <name type="scientific">Candidatus Enterococcus myersii</name>
    <dbReference type="NCBI Taxonomy" id="2815322"/>
    <lineage>
        <taxon>Bacteria</taxon>
        <taxon>Bacillati</taxon>
        <taxon>Bacillota</taxon>
        <taxon>Bacilli</taxon>
        <taxon>Lactobacillales</taxon>
        <taxon>Enterococcaceae</taxon>
        <taxon>Enterococcus</taxon>
    </lineage>
</organism>
<dbReference type="Pfam" id="PF00994">
    <property type="entry name" value="MoCF_biosynth"/>
    <property type="match status" value="1"/>
</dbReference>
<comment type="catalytic activity">
    <reaction evidence="8">
        <text>adenylyl-molybdopterin + molybdate = Mo-molybdopterin + AMP + H(+)</text>
        <dbReference type="Rhea" id="RHEA:35047"/>
        <dbReference type="ChEBI" id="CHEBI:15378"/>
        <dbReference type="ChEBI" id="CHEBI:36264"/>
        <dbReference type="ChEBI" id="CHEBI:62727"/>
        <dbReference type="ChEBI" id="CHEBI:71302"/>
        <dbReference type="ChEBI" id="CHEBI:456215"/>
        <dbReference type="EC" id="2.10.1.1"/>
    </reaction>
</comment>
<accession>A0ABS3HAD4</accession>
<gene>
    <name evidence="12" type="ORF">JZO76_12880</name>
</gene>
<dbReference type="InterPro" id="IPR005110">
    <property type="entry name" value="MoeA_linker/N"/>
</dbReference>
<dbReference type="InterPro" id="IPR038987">
    <property type="entry name" value="MoeA-like"/>
</dbReference>
<proteinExistence type="inferred from homology"/>
<dbReference type="Gene3D" id="3.40.980.10">
    <property type="entry name" value="MoaB/Mog-like domain"/>
    <property type="match status" value="1"/>
</dbReference>
<dbReference type="PANTHER" id="PTHR10192">
    <property type="entry name" value="MOLYBDOPTERIN BIOSYNTHESIS PROTEIN"/>
    <property type="match status" value="1"/>
</dbReference>
<keyword evidence="9" id="KW-0460">Magnesium</keyword>
<dbReference type="Gene3D" id="2.170.190.11">
    <property type="entry name" value="Molybdopterin biosynthesis moea protein, domain 3"/>
    <property type="match status" value="1"/>
</dbReference>
<dbReference type="SMART" id="SM00852">
    <property type="entry name" value="MoCF_biosynth"/>
    <property type="match status" value="1"/>
</dbReference>
<evidence type="ECO:0000256" key="4">
    <source>
        <dbReference type="ARBA" id="ARBA00013269"/>
    </source>
</evidence>
<evidence type="ECO:0000313" key="12">
    <source>
        <dbReference type="EMBL" id="MBO0450414.1"/>
    </source>
</evidence>
<comment type="function">
    <text evidence="1 9">Catalyzes the insertion of molybdate into adenylated molybdopterin with the concomitant release of AMP.</text>
</comment>
<dbReference type="EMBL" id="JAFLVT010000018">
    <property type="protein sequence ID" value="MBO0450414.1"/>
    <property type="molecule type" value="Genomic_DNA"/>
</dbReference>
<dbReference type="SUPFAM" id="SSF53218">
    <property type="entry name" value="Molybdenum cofactor biosynthesis proteins"/>
    <property type="match status" value="1"/>
</dbReference>
<dbReference type="SUPFAM" id="SSF63882">
    <property type="entry name" value="MoeA N-terminal region -like"/>
    <property type="match status" value="1"/>
</dbReference>
<dbReference type="Gene3D" id="3.90.105.10">
    <property type="entry name" value="Molybdopterin biosynthesis moea protein, domain 2"/>
    <property type="match status" value="1"/>
</dbReference>
<reference evidence="12 13" key="1">
    <citation type="submission" date="2021-03" db="EMBL/GenBank/DDBJ databases">
        <title>Enterococcal diversity collection.</title>
        <authorList>
            <person name="Gilmore M.S."/>
            <person name="Schwartzman J."/>
            <person name="Van Tyne D."/>
            <person name="Martin M."/>
            <person name="Earl A.M."/>
            <person name="Manson A.L."/>
            <person name="Straub T."/>
            <person name="Salamzade R."/>
            <person name="Saavedra J."/>
            <person name="Lebreton F."/>
            <person name="Prichula J."/>
            <person name="Schaufler K."/>
            <person name="Gaca A."/>
            <person name="Sgardioli B."/>
            <person name="Wagenaar J."/>
            <person name="Strong T."/>
        </authorList>
    </citation>
    <scope>NUCLEOTIDE SEQUENCE [LARGE SCALE GENOMIC DNA]</scope>
    <source>
        <strain evidence="12 13">MJM12</strain>
    </source>
</reference>
<evidence type="ECO:0000256" key="8">
    <source>
        <dbReference type="ARBA" id="ARBA00047317"/>
    </source>
</evidence>
<dbReference type="Gene3D" id="2.40.340.10">
    <property type="entry name" value="MoeA, C-terminal, domain IV"/>
    <property type="match status" value="1"/>
</dbReference>
<comment type="cofactor">
    <cofactor evidence="9">
        <name>Mg(2+)</name>
        <dbReference type="ChEBI" id="CHEBI:18420"/>
    </cofactor>
</comment>